<accession>A0A2H9T7T7</accession>
<evidence type="ECO:0000313" key="2">
    <source>
        <dbReference type="EMBL" id="PJE79249.1"/>
    </source>
</evidence>
<organism evidence="2">
    <name type="scientific">invertebrate metagenome</name>
    <dbReference type="NCBI Taxonomy" id="1711999"/>
    <lineage>
        <taxon>unclassified sequences</taxon>
        <taxon>metagenomes</taxon>
        <taxon>organismal metagenomes</taxon>
    </lineage>
</organism>
<dbReference type="AlphaFoldDB" id="A0A2H9T7T7"/>
<protein>
    <submittedName>
        <fullName evidence="2">Transposon Tn7 transposition protein TnsB</fullName>
    </submittedName>
</protein>
<feature type="compositionally biased region" description="Basic and acidic residues" evidence="1">
    <location>
        <begin position="281"/>
        <end position="308"/>
    </location>
</feature>
<name>A0A2H9T7T7_9ZZZZ</name>
<comment type="caution">
    <text evidence="2">The sequence shown here is derived from an EMBL/GenBank/DDBJ whole genome shotgun (WGS) entry which is preliminary data.</text>
</comment>
<feature type="region of interest" description="Disordered" evidence="1">
    <location>
        <begin position="270"/>
        <end position="330"/>
    </location>
</feature>
<evidence type="ECO:0000256" key="1">
    <source>
        <dbReference type="SAM" id="MobiDB-lite"/>
    </source>
</evidence>
<proteinExistence type="predicted"/>
<reference evidence="2" key="1">
    <citation type="journal article" date="2017" name="Appl. Environ. Microbiol.">
        <title>Molecular characterization of an Endozoicomonas-like organism causing infection in king scallop Pecten maximus L.</title>
        <authorList>
            <person name="Cano I."/>
            <person name="van Aerle R."/>
            <person name="Ross S."/>
            <person name="Verner-Jeffreys D.W."/>
            <person name="Paley R.K."/>
            <person name="Rimmer G."/>
            <person name="Ryder D."/>
            <person name="Hooper P."/>
            <person name="Stone D."/>
            <person name="Feist S.W."/>
        </authorList>
    </citation>
    <scope>NUCLEOTIDE SEQUENCE</scope>
</reference>
<gene>
    <name evidence="2" type="primary">tnsB</name>
    <name evidence="2" type="ORF">CI610_01779</name>
</gene>
<sequence length="345" mass="39609">MACLCTGILADRAELISKKAEVILDNIGISHLDFTAPYRGDLKGLTEKYFDLINNLVIEHIPGSTVKIKRERGERKPELDGLLTLKELTKLLVLEIIENNSNTVKKVVGDIERTRDKVIETPSNLWEWGMKYGEGCANTINKNDLYLGLLPKDEAKIRGDGIYFNGLRYYSESGYIQQQMSISRMRNKRIPIDIKYTKSTTNYIWFIHPEDHSINICYLNETMEKYRNLDLDEYLDQQERESATLRAANKKRNKGLTKTRSMRQNLINEALKEKKGKGKNKTKDINASRAEEKLHERRSDTQRAEKASGIEGQKISNNVKKSNQKKSQDAEAVDLINELLNERGI</sequence>
<dbReference type="EMBL" id="NSIT01000083">
    <property type="protein sequence ID" value="PJE79249.1"/>
    <property type="molecule type" value="Genomic_DNA"/>
</dbReference>